<accession>A0ABY4ZNU7</accession>
<feature type="transmembrane region" description="Helical" evidence="1">
    <location>
        <begin position="26"/>
        <end position="46"/>
    </location>
</feature>
<proteinExistence type="predicted"/>
<keyword evidence="1" id="KW-1133">Transmembrane helix</keyword>
<dbReference type="EMBL" id="CP096040">
    <property type="protein sequence ID" value="USQ94472.1"/>
    <property type="molecule type" value="Genomic_DNA"/>
</dbReference>
<dbReference type="PIRSF" id="PIRSF011386">
    <property type="entry name" value="FixH"/>
    <property type="match status" value="1"/>
</dbReference>
<reference evidence="2 3" key="1">
    <citation type="submission" date="2022-04" db="EMBL/GenBank/DDBJ databases">
        <title>Genome sequence of soybean root-associated Caulobacter segnis RL271.</title>
        <authorList>
            <person name="Longley R."/>
            <person name="Bonito G."/>
            <person name="Trigodet F."/>
            <person name="Crosson S."/>
            <person name="Fiebig A."/>
        </authorList>
    </citation>
    <scope>NUCLEOTIDE SEQUENCE [LARGE SCALE GENOMIC DNA]</scope>
    <source>
        <strain evidence="2 3">RL271</strain>
    </source>
</reference>
<organism evidence="2 3">
    <name type="scientific">Caulobacter segnis</name>
    <dbReference type="NCBI Taxonomy" id="88688"/>
    <lineage>
        <taxon>Bacteria</taxon>
        <taxon>Pseudomonadati</taxon>
        <taxon>Pseudomonadota</taxon>
        <taxon>Alphaproteobacteria</taxon>
        <taxon>Caulobacterales</taxon>
        <taxon>Caulobacteraceae</taxon>
        <taxon>Caulobacter</taxon>
    </lineage>
</organism>
<dbReference type="Proteomes" id="UP001057520">
    <property type="component" value="Chromosome"/>
</dbReference>
<dbReference type="InterPro" id="IPR018037">
    <property type="entry name" value="FixH_proteobacterial"/>
</dbReference>
<keyword evidence="1" id="KW-0472">Membrane</keyword>
<name>A0ABY4ZNU7_9CAUL</name>
<keyword evidence="3" id="KW-1185">Reference proteome</keyword>
<sequence>MTVAAHPLHKPVPQKPVSEKGRITGWHVLTAMVLFFGIVIAVDTLFMVKAYRSFSGEVASNPYEAGLAFNKTLAQRRREAALGWEVGVRTPDGKSVVVLIEDRTGKPLDGLSVTGVLERPATETGRQTLNFKPLGQGRYAASARLDGAWDLRGVARNSRDMIEIETRLVAP</sequence>
<gene>
    <name evidence="2" type="ORF">MZV50_18020</name>
</gene>
<keyword evidence="1" id="KW-0812">Transmembrane</keyword>
<evidence type="ECO:0000313" key="3">
    <source>
        <dbReference type="Proteomes" id="UP001057520"/>
    </source>
</evidence>
<evidence type="ECO:0000313" key="2">
    <source>
        <dbReference type="EMBL" id="USQ94472.1"/>
    </source>
</evidence>
<dbReference type="Pfam" id="PF05751">
    <property type="entry name" value="FixH"/>
    <property type="match status" value="1"/>
</dbReference>
<evidence type="ECO:0000256" key="1">
    <source>
        <dbReference type="SAM" id="Phobius"/>
    </source>
</evidence>
<dbReference type="InterPro" id="IPR008620">
    <property type="entry name" value="FixH"/>
</dbReference>
<protein>
    <submittedName>
        <fullName evidence="2">FixH family protein</fullName>
    </submittedName>
</protein>